<dbReference type="EMBL" id="JACFXV010000043">
    <property type="protein sequence ID" value="MBA5776935.1"/>
    <property type="molecule type" value="Genomic_DNA"/>
</dbReference>
<comment type="caution">
    <text evidence="5">The sequence shown here is derived from an EMBL/GenBank/DDBJ whole genome shotgun (WGS) entry which is preliminary data.</text>
</comment>
<evidence type="ECO:0000256" key="1">
    <source>
        <dbReference type="ARBA" id="ARBA00022553"/>
    </source>
</evidence>
<name>A0A839ACU6_9HYPH</name>
<accession>A0A839ACU6</accession>
<dbReference type="RefSeq" id="WP_182163745.1">
    <property type="nucleotide sequence ID" value="NZ_JACFXV010000043.1"/>
</dbReference>
<dbReference type="PROSITE" id="PS50110">
    <property type="entry name" value="RESPONSE_REGULATORY"/>
    <property type="match status" value="1"/>
</dbReference>
<dbReference type="SUPFAM" id="SSF52172">
    <property type="entry name" value="CheY-like"/>
    <property type="match status" value="1"/>
</dbReference>
<keyword evidence="1 2" id="KW-0597">Phosphoprotein</keyword>
<feature type="domain" description="Response regulatory" evidence="4">
    <location>
        <begin position="15"/>
        <end position="134"/>
    </location>
</feature>
<feature type="modified residue" description="4-aspartylphosphate" evidence="2">
    <location>
        <position position="65"/>
    </location>
</feature>
<organism evidence="5 6">
    <name type="scientific">Stappia albiluteola</name>
    <dbReference type="NCBI Taxonomy" id="2758565"/>
    <lineage>
        <taxon>Bacteria</taxon>
        <taxon>Pseudomonadati</taxon>
        <taxon>Pseudomonadota</taxon>
        <taxon>Alphaproteobacteria</taxon>
        <taxon>Hyphomicrobiales</taxon>
        <taxon>Stappiaceae</taxon>
        <taxon>Stappia</taxon>
    </lineage>
</organism>
<dbReference type="CDD" id="cd00156">
    <property type="entry name" value="REC"/>
    <property type="match status" value="1"/>
</dbReference>
<gene>
    <name evidence="5" type="ORF">H2509_07300</name>
</gene>
<dbReference type="AlphaFoldDB" id="A0A839ACU6"/>
<evidence type="ECO:0000256" key="2">
    <source>
        <dbReference type="PROSITE-ProRule" id="PRU00169"/>
    </source>
</evidence>
<dbReference type="SMART" id="SM00448">
    <property type="entry name" value="REC"/>
    <property type="match status" value="1"/>
</dbReference>
<evidence type="ECO:0000259" key="4">
    <source>
        <dbReference type="PROSITE" id="PS50110"/>
    </source>
</evidence>
<proteinExistence type="predicted"/>
<feature type="region of interest" description="Disordered" evidence="3">
    <location>
        <begin position="189"/>
        <end position="216"/>
    </location>
</feature>
<evidence type="ECO:0000256" key="3">
    <source>
        <dbReference type="SAM" id="MobiDB-lite"/>
    </source>
</evidence>
<evidence type="ECO:0000313" key="6">
    <source>
        <dbReference type="Proteomes" id="UP000541109"/>
    </source>
</evidence>
<reference evidence="5 6" key="1">
    <citation type="submission" date="2020-07" db="EMBL/GenBank/DDBJ databases">
        <title>Stappia sp., F7233, whole genome shotgun sequencing project.</title>
        <authorList>
            <person name="Jiang S."/>
            <person name="Liu Z.W."/>
            <person name="Du Z.J."/>
        </authorList>
    </citation>
    <scope>NUCLEOTIDE SEQUENCE [LARGE SCALE GENOMIC DNA]</scope>
    <source>
        <strain evidence="5 6">F7233</strain>
    </source>
</reference>
<dbReference type="Proteomes" id="UP000541109">
    <property type="component" value="Unassembled WGS sequence"/>
</dbReference>
<dbReference type="Pfam" id="PF00072">
    <property type="entry name" value="Response_reg"/>
    <property type="match status" value="1"/>
</dbReference>
<dbReference type="PANTHER" id="PTHR44591">
    <property type="entry name" value="STRESS RESPONSE REGULATOR PROTEIN 1"/>
    <property type="match status" value="1"/>
</dbReference>
<dbReference type="Gene3D" id="3.40.50.2300">
    <property type="match status" value="1"/>
</dbReference>
<keyword evidence="6" id="KW-1185">Reference proteome</keyword>
<dbReference type="InterPro" id="IPR001789">
    <property type="entry name" value="Sig_transdc_resp-reg_receiver"/>
</dbReference>
<dbReference type="PANTHER" id="PTHR44591:SF25">
    <property type="entry name" value="CHEMOTAXIS TWO-COMPONENT RESPONSE REGULATOR"/>
    <property type="match status" value="1"/>
</dbReference>
<dbReference type="InterPro" id="IPR011006">
    <property type="entry name" value="CheY-like_superfamily"/>
</dbReference>
<protein>
    <submittedName>
        <fullName evidence="5">Response regulator</fullName>
    </submittedName>
</protein>
<sequence length="216" mass="24668">MTKHYAFGRVIEDLDIAVVDDSKPMQAILRSTLLSFRVRRVRTFDGVEEAIEAMRIDPPNLILTDWHMKPVSGYQLLCRLRHRKMAPLCYLPILFVTAHGTRTLVDKVLRAGAQNVLVKPISPSILFDRLQWTLRDGRDLELGPGERFRIAGVAERLDEKARKWKAFGEHWAKVEAERGKLAGKVAAREAKRLPKPVETQPEPARKDQFAAVRVKQ</sequence>
<evidence type="ECO:0000313" key="5">
    <source>
        <dbReference type="EMBL" id="MBA5776935.1"/>
    </source>
</evidence>
<dbReference type="GO" id="GO:0000160">
    <property type="term" value="P:phosphorelay signal transduction system"/>
    <property type="evidence" value="ECO:0007669"/>
    <property type="project" value="InterPro"/>
</dbReference>
<dbReference type="InterPro" id="IPR050595">
    <property type="entry name" value="Bact_response_regulator"/>
</dbReference>